<keyword evidence="3" id="KW-0282">Flagellum</keyword>
<keyword evidence="4" id="KW-1185">Reference proteome</keyword>
<dbReference type="STRING" id="1619234.SAMN05421730_100353"/>
<dbReference type="OrthoDB" id="280334at2"/>
<dbReference type="InterPro" id="IPR005648">
    <property type="entry name" value="FlgD"/>
</dbReference>
<comment type="similarity">
    <text evidence="1">Belongs to the FlgD family.</text>
</comment>
<gene>
    <name evidence="3" type="ORF">SAMN05421730_100353</name>
</gene>
<keyword evidence="3" id="KW-0966">Cell projection</keyword>
<proteinExistence type="inferred from homology"/>
<evidence type="ECO:0000256" key="1">
    <source>
        <dbReference type="ARBA" id="ARBA00010577"/>
    </source>
</evidence>
<dbReference type="Pfam" id="PF03963">
    <property type="entry name" value="FlgD"/>
    <property type="match status" value="1"/>
</dbReference>
<keyword evidence="2" id="KW-1005">Bacterial flagellum biogenesis</keyword>
<protein>
    <submittedName>
        <fullName evidence="3">Flagellar basal-body rod modification protein FlgD</fullName>
    </submittedName>
</protein>
<organism evidence="3 4">
    <name type="scientific">Anaerobium acetethylicum</name>
    <dbReference type="NCBI Taxonomy" id="1619234"/>
    <lineage>
        <taxon>Bacteria</taxon>
        <taxon>Bacillati</taxon>
        <taxon>Bacillota</taxon>
        <taxon>Clostridia</taxon>
        <taxon>Lachnospirales</taxon>
        <taxon>Lachnospiraceae</taxon>
        <taxon>Anaerobium</taxon>
    </lineage>
</organism>
<dbReference type="GO" id="GO:0044781">
    <property type="term" value="P:bacterial-type flagellum organization"/>
    <property type="evidence" value="ECO:0007669"/>
    <property type="project" value="UniProtKB-KW"/>
</dbReference>
<dbReference type="Proteomes" id="UP000199315">
    <property type="component" value="Unassembled WGS sequence"/>
</dbReference>
<sequence length="150" mass="16039">MSLAAAVKDGIIQETKTTVKSSVKQVSGGALDKEAFLQLLVAQMKYQDPLEPTSNTEYIAQLATFSELEEMQNLSSSMSVQQASGLVGENVIVRSVSDTTGETSYVSGKVDFTVIENGKAYLSIGGSLYAIENLDTVIDEEYLAGLEAEV</sequence>
<keyword evidence="3" id="KW-0969">Cilium</keyword>
<reference evidence="3 4" key="1">
    <citation type="submission" date="2016-09" db="EMBL/GenBank/DDBJ databases">
        <authorList>
            <person name="Capua I."/>
            <person name="De Benedictis P."/>
            <person name="Joannis T."/>
            <person name="Lombin L.H."/>
            <person name="Cattoli G."/>
        </authorList>
    </citation>
    <scope>NUCLEOTIDE SEQUENCE [LARGE SCALE GENOMIC DNA]</scope>
    <source>
        <strain evidence="3 4">GluBS11</strain>
    </source>
</reference>
<dbReference type="AlphaFoldDB" id="A0A1D3TQN6"/>
<evidence type="ECO:0000313" key="4">
    <source>
        <dbReference type="Proteomes" id="UP000199315"/>
    </source>
</evidence>
<dbReference type="EMBL" id="FMKA01000003">
    <property type="protein sequence ID" value="SCP95930.1"/>
    <property type="molecule type" value="Genomic_DNA"/>
</dbReference>
<accession>A0A1D3TQN6</accession>
<dbReference type="RefSeq" id="WP_091230697.1">
    <property type="nucleotide sequence ID" value="NZ_FMKA01000003.1"/>
</dbReference>
<evidence type="ECO:0000313" key="3">
    <source>
        <dbReference type="EMBL" id="SCP95930.1"/>
    </source>
</evidence>
<evidence type="ECO:0000256" key="2">
    <source>
        <dbReference type="ARBA" id="ARBA00022795"/>
    </source>
</evidence>
<name>A0A1D3TQN6_9FIRM</name>